<keyword evidence="1" id="KW-1133">Transmembrane helix</keyword>
<feature type="transmembrane region" description="Helical" evidence="1">
    <location>
        <begin position="44"/>
        <end position="63"/>
    </location>
</feature>
<dbReference type="EMBL" id="FOGJ01000023">
    <property type="protein sequence ID" value="SES21507.1"/>
    <property type="molecule type" value="Genomic_DNA"/>
</dbReference>
<evidence type="ECO:0000313" key="2">
    <source>
        <dbReference type="EMBL" id="SES21507.1"/>
    </source>
</evidence>
<evidence type="ECO:0000256" key="1">
    <source>
        <dbReference type="SAM" id="Phobius"/>
    </source>
</evidence>
<proteinExistence type="predicted"/>
<evidence type="ECO:0000313" key="3">
    <source>
        <dbReference type="Proteomes" id="UP000182584"/>
    </source>
</evidence>
<organism evidence="2 3">
    <name type="scientific">Butyrivibrio fibrisolvens</name>
    <dbReference type="NCBI Taxonomy" id="831"/>
    <lineage>
        <taxon>Bacteria</taxon>
        <taxon>Bacillati</taxon>
        <taxon>Bacillota</taxon>
        <taxon>Clostridia</taxon>
        <taxon>Lachnospirales</taxon>
        <taxon>Lachnospiraceae</taxon>
        <taxon>Butyrivibrio</taxon>
    </lineage>
</organism>
<feature type="transmembrane region" description="Helical" evidence="1">
    <location>
        <begin position="17"/>
        <end position="37"/>
    </location>
</feature>
<accession>A0A1H9VJJ3</accession>
<dbReference type="RefSeq" id="WP_074757710.1">
    <property type="nucleotide sequence ID" value="NZ_FOGJ01000023.1"/>
</dbReference>
<protein>
    <submittedName>
        <fullName evidence="2">Uncharacterized protein</fullName>
    </submittedName>
</protein>
<reference evidence="2 3" key="1">
    <citation type="submission" date="2016-10" db="EMBL/GenBank/DDBJ databases">
        <authorList>
            <person name="de Groot N.N."/>
        </authorList>
    </citation>
    <scope>NUCLEOTIDE SEQUENCE [LARGE SCALE GENOMIC DNA]</scope>
    <source>
        <strain evidence="2 3">AR40</strain>
    </source>
</reference>
<keyword evidence="1" id="KW-0812">Transmembrane</keyword>
<feature type="transmembrane region" description="Helical" evidence="1">
    <location>
        <begin position="83"/>
        <end position="107"/>
    </location>
</feature>
<dbReference type="Proteomes" id="UP000182584">
    <property type="component" value="Unassembled WGS sequence"/>
</dbReference>
<dbReference type="AlphaFoldDB" id="A0A1H9VJJ3"/>
<dbReference type="OrthoDB" id="9871667at2"/>
<gene>
    <name evidence="2" type="ORF">SAMN04487884_12357</name>
</gene>
<name>A0A1H9VJJ3_BUTFI</name>
<sequence length="118" mass="13516">MQIVKILSETKFYGSNLGISIFTYVFILAGGILCYAVIHQRRPLAVLSYNITIMNLIFFMLFYDLDMYRKLPLMDGVIAKDVFGSGVITGLINAICFATIIFLLKVIKRLRSDYRYLL</sequence>
<keyword evidence="1" id="KW-0472">Membrane</keyword>